<reference evidence="2 3" key="1">
    <citation type="submission" date="2017-05" db="EMBL/GenBank/DDBJ databases">
        <title>Vagococcus spp. assemblies.</title>
        <authorList>
            <person name="Gulvik C.A."/>
        </authorList>
    </citation>
    <scope>NUCLEOTIDE SEQUENCE [LARGE SCALE GENOMIC DNA]</scope>
    <source>
        <strain evidence="2 3">NCFB 2497</strain>
    </source>
</reference>
<evidence type="ECO:0000259" key="1">
    <source>
        <dbReference type="Pfam" id="PF13529"/>
    </source>
</evidence>
<comment type="caution">
    <text evidence="2">The sequence shown here is derived from an EMBL/GenBank/DDBJ whole genome shotgun (WGS) entry which is preliminary data.</text>
</comment>
<organism evidence="2 3">
    <name type="scientific">Vagococcus fluvialis</name>
    <dbReference type="NCBI Taxonomy" id="2738"/>
    <lineage>
        <taxon>Bacteria</taxon>
        <taxon>Bacillati</taxon>
        <taxon>Bacillota</taxon>
        <taxon>Bacilli</taxon>
        <taxon>Lactobacillales</taxon>
        <taxon>Enterococcaceae</taxon>
        <taxon>Vagococcus</taxon>
    </lineage>
</organism>
<evidence type="ECO:0000313" key="3">
    <source>
        <dbReference type="Proteomes" id="UP000288197"/>
    </source>
</evidence>
<dbReference type="OrthoDB" id="3186156at2"/>
<proteinExistence type="predicted"/>
<feature type="domain" description="Peptidase C39-like" evidence="1">
    <location>
        <begin position="79"/>
        <end position="217"/>
    </location>
</feature>
<dbReference type="InterPro" id="IPR038765">
    <property type="entry name" value="Papain-like_cys_pep_sf"/>
</dbReference>
<dbReference type="AlphaFoldDB" id="A0A369APM0"/>
<dbReference type="Proteomes" id="UP000288197">
    <property type="component" value="Unassembled WGS sequence"/>
</dbReference>
<dbReference type="EMBL" id="NGJX01000014">
    <property type="protein sequence ID" value="RST99648.1"/>
    <property type="molecule type" value="Genomic_DNA"/>
</dbReference>
<keyword evidence="3" id="KW-1185">Reference proteome</keyword>
<dbReference type="SUPFAM" id="SSF54001">
    <property type="entry name" value="Cysteine proteinases"/>
    <property type="match status" value="1"/>
</dbReference>
<dbReference type="RefSeq" id="WP_114290341.1">
    <property type="nucleotide sequence ID" value="NZ_CP122523.1"/>
</dbReference>
<accession>A0A369APM0</accession>
<dbReference type="InterPro" id="IPR039564">
    <property type="entry name" value="Peptidase_C39-like"/>
</dbReference>
<evidence type="ECO:0000313" key="2">
    <source>
        <dbReference type="EMBL" id="RST99648.1"/>
    </source>
</evidence>
<dbReference type="Pfam" id="PF13529">
    <property type="entry name" value="Peptidase_C39_2"/>
    <property type="match status" value="1"/>
</dbReference>
<dbReference type="GeneID" id="63147281"/>
<dbReference type="Gene3D" id="3.90.70.10">
    <property type="entry name" value="Cysteine proteinases"/>
    <property type="match status" value="1"/>
</dbReference>
<name>A0A369APM0_9ENTE</name>
<sequence>MKKKSPELLLVLSTLAIISLFFTVYLTRFVTNQRVEAAKIVEAERKKEEQAAQKLAKRTYQEKMNDKINNKEFDNRMSVPLIIQTEEPWREVFYGVPNEEPLQNTIAINGCAIASLAMVSSYLEEEFQSPLDILDWSGNAYFEKETGTDWHIFGEFAKEKKYQYEDLVDQKELVKMHLKKSHPVIVSVKPGYFTEVGHIMVLTGYDETNNTFWINNPSDTKKKGHAEQAFSEDILTEEALRYWAIY</sequence>
<protein>
    <recommendedName>
        <fullName evidence="1">Peptidase C39-like domain-containing protein</fullName>
    </recommendedName>
</protein>
<gene>
    <name evidence="2" type="ORF">CBF32_11445</name>
</gene>